<dbReference type="STRING" id="1027371.GOALK_038_00330"/>
<proteinExistence type="predicted"/>
<dbReference type="PANTHER" id="PTHR48467">
    <property type="entry name" value="GLUTAMATE SYNTHASE 1 [NADH], CHLOROPLASTIC-LIKE"/>
    <property type="match status" value="1"/>
</dbReference>
<dbReference type="Gene3D" id="3.40.50.720">
    <property type="entry name" value="NAD(P)-binding Rossmann-like Domain"/>
    <property type="match status" value="1"/>
</dbReference>
<dbReference type="Gene3D" id="3.30.70.20">
    <property type="match status" value="1"/>
</dbReference>
<dbReference type="Gene3D" id="3.50.50.60">
    <property type="entry name" value="FAD/NAD(P)-binding domain"/>
    <property type="match status" value="1"/>
</dbReference>
<dbReference type="Pfam" id="PF12838">
    <property type="entry name" value="Fer4_7"/>
    <property type="match status" value="1"/>
</dbReference>
<sequence>MPHVVTQACCGDASCVYACPVNCIHPTPEEPDFGIAEMLYIDPATCVDCGACVSACPVGAIVPGHRLPAGQERFAEVNASQYRETVDGAARFPVDPARRLPLAPIDRPRQLAVEEKVSIGIVGSGPSAMYAADELLRHPQVSVTMYERLDRPFGLARFGVAPDHLHTRKVMRLFDDIARNPNLEILLDTEVGRDITLDDLRSRHQGVIWAGGAPTDKTLDLPGIGQAGVTSATSFVGWYNGHPDFTDLDVDLSTDRVVVVGNGNVALDVARILVADPAALVDTSISPAALAALKESSVREVVVLGRRGPAHAAFTLPELIGLVDSGVAVTVDPADLRSAQVDGELDATIRAKLDILAECAAAGEPEGRRIRLAFFCSPLEVSGEDGRATGVVVGRNRLTVDDAGVVTGIEPTGEITTLDAGLVLTSVGYRGVAVPGLPFDDATGVIPHRAGRVMDGEQPVPGVYVTGWIKRGPSGFIGTNKTDSAETVASLLADLETGALSDRLIDHGARVPAHHRARRFVRSSGRPRGGVA</sequence>
<dbReference type="eggNOG" id="COG0493">
    <property type="taxonomic scope" value="Bacteria"/>
</dbReference>
<keyword evidence="4" id="KW-0274">FAD</keyword>
<dbReference type="AlphaFoldDB" id="F9VSU2"/>
<feature type="domain" description="4Fe-4S ferredoxin-type" evidence="9">
    <location>
        <begin position="37"/>
        <end position="66"/>
    </location>
</feature>
<dbReference type="GO" id="GO:0046872">
    <property type="term" value="F:metal ion binding"/>
    <property type="evidence" value="ECO:0007669"/>
    <property type="project" value="UniProtKB-KW"/>
</dbReference>
<evidence type="ECO:0000259" key="9">
    <source>
        <dbReference type="PROSITE" id="PS51379"/>
    </source>
</evidence>
<keyword evidence="6" id="KW-0560">Oxidoreductase</keyword>
<dbReference type="PANTHER" id="PTHR48467:SF1">
    <property type="entry name" value="GLUTAMATE SYNTHASE 1 [NADH], CHLOROPLASTIC-LIKE"/>
    <property type="match status" value="1"/>
</dbReference>
<dbReference type="PRINTS" id="PR00419">
    <property type="entry name" value="ADXRDTASE"/>
</dbReference>
<name>F9VSU2_9ACTN</name>
<evidence type="ECO:0000256" key="5">
    <source>
        <dbReference type="ARBA" id="ARBA00022857"/>
    </source>
</evidence>
<evidence type="ECO:0000313" key="11">
    <source>
        <dbReference type="Proteomes" id="UP000003558"/>
    </source>
</evidence>
<keyword evidence="7" id="KW-0408">Iron</keyword>
<keyword evidence="5" id="KW-0521">NADP</keyword>
<protein>
    <submittedName>
        <fullName evidence="10">Putative ferredoxin--NADP(+) reductase</fullName>
    </submittedName>
</protein>
<comment type="cofactor">
    <cofactor evidence="1">
        <name>FAD</name>
        <dbReference type="ChEBI" id="CHEBI:57692"/>
    </cofactor>
</comment>
<dbReference type="Pfam" id="PF13450">
    <property type="entry name" value="NAD_binding_8"/>
    <property type="match status" value="1"/>
</dbReference>
<reference evidence="10 11" key="1">
    <citation type="submission" date="2011-05" db="EMBL/GenBank/DDBJ databases">
        <title>Whole genome shotgun sequence of Gordonia alkanivorans NBRC 16433.</title>
        <authorList>
            <person name="Hosoyama A."/>
            <person name="Nakamura S."/>
            <person name="Takarada H."/>
            <person name="Tsuchikane K."/>
            <person name="Yamazaki S."/>
            <person name="Fujita N."/>
        </authorList>
    </citation>
    <scope>NUCLEOTIDE SEQUENCE [LARGE SCALE GENOMIC DNA]</scope>
    <source>
        <strain evidence="10 11">NBRC 16433</strain>
    </source>
</reference>
<evidence type="ECO:0000256" key="4">
    <source>
        <dbReference type="ARBA" id="ARBA00022827"/>
    </source>
</evidence>
<evidence type="ECO:0000256" key="1">
    <source>
        <dbReference type="ARBA" id="ARBA00001974"/>
    </source>
</evidence>
<dbReference type="PROSITE" id="PS00198">
    <property type="entry name" value="4FE4S_FER_1"/>
    <property type="match status" value="1"/>
</dbReference>
<dbReference type="SUPFAM" id="SSF51971">
    <property type="entry name" value="Nucleotide-binding domain"/>
    <property type="match status" value="2"/>
</dbReference>
<evidence type="ECO:0000256" key="6">
    <source>
        <dbReference type="ARBA" id="ARBA00023002"/>
    </source>
</evidence>
<comment type="caution">
    <text evidence="10">The sequence shown here is derived from an EMBL/GenBank/DDBJ whole genome shotgun (WGS) entry which is preliminary data.</text>
</comment>
<dbReference type="CDD" id="cd04410">
    <property type="entry name" value="DMSOR_beta-like"/>
    <property type="match status" value="1"/>
</dbReference>
<dbReference type="RefSeq" id="WP_006357835.1">
    <property type="nucleotide sequence ID" value="NZ_BACI01000038.1"/>
</dbReference>
<dbReference type="EMBL" id="BACI01000038">
    <property type="protein sequence ID" value="GAA11681.1"/>
    <property type="molecule type" value="Genomic_DNA"/>
</dbReference>
<evidence type="ECO:0000256" key="7">
    <source>
        <dbReference type="ARBA" id="ARBA00023004"/>
    </source>
</evidence>
<dbReference type="InterPro" id="IPR036188">
    <property type="entry name" value="FAD/NAD-bd_sf"/>
</dbReference>
<dbReference type="InterPro" id="IPR017896">
    <property type="entry name" value="4Fe4S_Fe-S-bd"/>
</dbReference>
<gene>
    <name evidence="10" type="ORF">GOALK_038_00330</name>
</gene>
<keyword evidence="8" id="KW-0411">Iron-sulfur</keyword>
<dbReference type="InterPro" id="IPR055275">
    <property type="entry name" value="Ferredox_Rdtase"/>
</dbReference>
<dbReference type="eggNOG" id="COG0348">
    <property type="taxonomic scope" value="Bacteria"/>
</dbReference>
<keyword evidence="2" id="KW-0285">Flavoprotein</keyword>
<dbReference type="PROSITE" id="PS51379">
    <property type="entry name" value="4FE4S_FER_2"/>
    <property type="match status" value="2"/>
</dbReference>
<evidence type="ECO:0000256" key="3">
    <source>
        <dbReference type="ARBA" id="ARBA00022723"/>
    </source>
</evidence>
<accession>F9VSU2</accession>
<dbReference type="SUPFAM" id="SSF54862">
    <property type="entry name" value="4Fe-4S ferredoxins"/>
    <property type="match status" value="1"/>
</dbReference>
<keyword evidence="3" id="KW-0479">Metal-binding</keyword>
<organism evidence="10 11">
    <name type="scientific">Gordonia alkanivorans NBRC 16433</name>
    <dbReference type="NCBI Taxonomy" id="1027371"/>
    <lineage>
        <taxon>Bacteria</taxon>
        <taxon>Bacillati</taxon>
        <taxon>Actinomycetota</taxon>
        <taxon>Actinomycetes</taxon>
        <taxon>Mycobacteriales</taxon>
        <taxon>Gordoniaceae</taxon>
        <taxon>Gordonia</taxon>
    </lineage>
</organism>
<dbReference type="GO" id="GO:0016491">
    <property type="term" value="F:oxidoreductase activity"/>
    <property type="evidence" value="ECO:0007669"/>
    <property type="project" value="UniProtKB-KW"/>
</dbReference>
<feature type="domain" description="4Fe-4S ferredoxin-type" evidence="9">
    <location>
        <begin position="1"/>
        <end position="29"/>
    </location>
</feature>
<evidence type="ECO:0000313" key="10">
    <source>
        <dbReference type="EMBL" id="GAA11681.1"/>
    </source>
</evidence>
<dbReference type="InterPro" id="IPR017900">
    <property type="entry name" value="4Fe4S_Fe_S_CS"/>
</dbReference>
<evidence type="ECO:0000256" key="2">
    <source>
        <dbReference type="ARBA" id="ARBA00022630"/>
    </source>
</evidence>
<evidence type="ECO:0000256" key="8">
    <source>
        <dbReference type="ARBA" id="ARBA00023014"/>
    </source>
</evidence>
<dbReference type="GO" id="GO:0051536">
    <property type="term" value="F:iron-sulfur cluster binding"/>
    <property type="evidence" value="ECO:0007669"/>
    <property type="project" value="UniProtKB-KW"/>
</dbReference>
<dbReference type="Proteomes" id="UP000003558">
    <property type="component" value="Unassembled WGS sequence"/>
</dbReference>